<dbReference type="Proteomes" id="UP000580856">
    <property type="component" value="Unassembled WGS sequence"/>
</dbReference>
<evidence type="ECO:0000313" key="4">
    <source>
        <dbReference type="EMBL" id="NJB68688.1"/>
    </source>
</evidence>
<dbReference type="Pfam" id="PF00884">
    <property type="entry name" value="Sulfatase"/>
    <property type="match status" value="1"/>
</dbReference>
<dbReference type="InterPro" id="IPR006311">
    <property type="entry name" value="TAT_signal"/>
</dbReference>
<proteinExistence type="predicted"/>
<keyword evidence="1" id="KW-0411">Iron-sulfur</keyword>
<feature type="signal peptide" evidence="2">
    <location>
        <begin position="1"/>
        <end position="26"/>
    </location>
</feature>
<organism evidence="4 5">
    <name type="scientific">Desulfobaculum xiamenense</name>
    <dbReference type="NCBI Taxonomy" id="995050"/>
    <lineage>
        <taxon>Bacteria</taxon>
        <taxon>Pseudomonadati</taxon>
        <taxon>Thermodesulfobacteriota</taxon>
        <taxon>Desulfovibrionia</taxon>
        <taxon>Desulfovibrionales</taxon>
        <taxon>Desulfovibrionaceae</taxon>
        <taxon>Desulfobaculum</taxon>
    </lineage>
</organism>
<name>A0A846QKG2_9BACT</name>
<evidence type="ECO:0000256" key="2">
    <source>
        <dbReference type="SAM" id="SignalP"/>
    </source>
</evidence>
<dbReference type="Gene3D" id="3.40.720.10">
    <property type="entry name" value="Alkaline Phosphatase, subunit A"/>
    <property type="match status" value="1"/>
</dbReference>
<dbReference type="AlphaFoldDB" id="A0A846QKG2"/>
<protein>
    <submittedName>
        <fullName evidence="4">Arylsulfatase A-like enzyme</fullName>
    </submittedName>
</protein>
<accession>A0A846QKG2</accession>
<keyword evidence="1" id="KW-0479">Metal-binding</keyword>
<keyword evidence="2" id="KW-0732">Signal</keyword>
<keyword evidence="1" id="KW-0408">Iron</keyword>
<sequence>MKRRRFLKLCGAAAAASMFAPGCSFMSVEGDAPPVRHLADALVAEGADAAAKAQTVTLGALTMPAVRTELGRVWGMDDVRIAPTTRFEVHFGLGKDAQDRDVRVTLNGPGGSVTRTVRLAPGTFSPVTMDVGGAGRGGRFTLAVEGLGGGDVFIGNPVFVTPGRRRGAPCVFLITVDTLRADHLSAYGYHRQTSPVFDAHAREGVLFERAYSAAPWTRPSYASLFTGLPPSVHRTVPRKPGVPGLVSGEEALGAQFVSLAERFRAAGYMTVGIHSVGNLAPAFGFAAGFDRYEYVAEMETRAEGGRVHRVGLAGESAEALIRAVRAYRDVPLFVFVNILDPHTPYNPPASVRKAFLDPTDPAYDTLEGFSIGAGCYECTFDMRPENIVALYDAEIAFTDWQLGRIIGELRRAGLYDDSLVVVTSDHGEELGDHGGWGHGFKLYDEHVRVPLWMRMPGRLPDARVVPDAVGQMALAPTILELAGIPHRPEFFWEPGLVPLIRGEAEAAPVYVEEINHGKAIEPLDAIIHGGRKLVRGWGSGRVECYDLQGDPRERHDIAASSGEAGRTLFAGLSGARGRIEAFRERFASAATATPAMERDPALLQRLKDLGYL</sequence>
<feature type="domain" description="Sulfatase N-terminal" evidence="3">
    <location>
        <begin position="170"/>
        <end position="484"/>
    </location>
</feature>
<dbReference type="InterPro" id="IPR017850">
    <property type="entry name" value="Alkaline_phosphatase_core_sf"/>
</dbReference>
<dbReference type="RefSeq" id="WP_167941734.1">
    <property type="nucleotide sequence ID" value="NZ_JAATJA010000002.1"/>
</dbReference>
<evidence type="ECO:0000256" key="1">
    <source>
        <dbReference type="ARBA" id="ARBA00023014"/>
    </source>
</evidence>
<reference evidence="4 5" key="1">
    <citation type="submission" date="2020-03" db="EMBL/GenBank/DDBJ databases">
        <title>Genomic Encyclopedia of Type Strains, Phase IV (KMG-IV): sequencing the most valuable type-strain genomes for metagenomic binning, comparative biology and taxonomic classification.</title>
        <authorList>
            <person name="Goeker M."/>
        </authorList>
    </citation>
    <scope>NUCLEOTIDE SEQUENCE [LARGE SCALE GENOMIC DNA]</scope>
    <source>
        <strain evidence="4 5">DSM 24233</strain>
    </source>
</reference>
<feature type="chain" id="PRO_5032904848" evidence="2">
    <location>
        <begin position="27"/>
        <end position="612"/>
    </location>
</feature>
<dbReference type="CDD" id="cd16148">
    <property type="entry name" value="sulfatase_like"/>
    <property type="match status" value="1"/>
</dbReference>
<dbReference type="InterPro" id="IPR000917">
    <property type="entry name" value="Sulfatase_N"/>
</dbReference>
<dbReference type="PANTHER" id="PTHR43751:SF3">
    <property type="entry name" value="SULFATASE N-TERMINAL DOMAIN-CONTAINING PROTEIN"/>
    <property type="match status" value="1"/>
</dbReference>
<dbReference type="GO" id="GO:0051536">
    <property type="term" value="F:iron-sulfur cluster binding"/>
    <property type="evidence" value="ECO:0007669"/>
    <property type="project" value="UniProtKB-KW"/>
</dbReference>
<dbReference type="PANTHER" id="PTHR43751">
    <property type="entry name" value="SULFATASE"/>
    <property type="match status" value="1"/>
</dbReference>
<dbReference type="PROSITE" id="PS51318">
    <property type="entry name" value="TAT"/>
    <property type="match status" value="1"/>
</dbReference>
<evidence type="ECO:0000259" key="3">
    <source>
        <dbReference type="Pfam" id="PF00884"/>
    </source>
</evidence>
<comment type="caution">
    <text evidence="4">The sequence shown here is derived from an EMBL/GenBank/DDBJ whole genome shotgun (WGS) entry which is preliminary data.</text>
</comment>
<dbReference type="InterPro" id="IPR052701">
    <property type="entry name" value="GAG_Ulvan_Degrading_Sulfatases"/>
</dbReference>
<gene>
    <name evidence="4" type="ORF">GGQ74_002361</name>
</gene>
<dbReference type="EMBL" id="JAATJA010000002">
    <property type="protein sequence ID" value="NJB68688.1"/>
    <property type="molecule type" value="Genomic_DNA"/>
</dbReference>
<dbReference type="SUPFAM" id="SSF53649">
    <property type="entry name" value="Alkaline phosphatase-like"/>
    <property type="match status" value="1"/>
</dbReference>
<evidence type="ECO:0000313" key="5">
    <source>
        <dbReference type="Proteomes" id="UP000580856"/>
    </source>
</evidence>
<keyword evidence="5" id="KW-1185">Reference proteome</keyword>